<evidence type="ECO:0000313" key="3">
    <source>
        <dbReference type="Proteomes" id="UP001214854"/>
    </source>
</evidence>
<evidence type="ECO:0000259" key="1">
    <source>
        <dbReference type="Pfam" id="PF21839"/>
    </source>
</evidence>
<dbReference type="Pfam" id="PF21839">
    <property type="entry name" value="DUF6898"/>
    <property type="match status" value="1"/>
</dbReference>
<keyword evidence="3" id="KW-1185">Reference proteome</keyword>
<name>A0ABT5HPA6_9CAUL</name>
<reference evidence="2 3" key="1">
    <citation type="submission" date="2023-01" db="EMBL/GenBank/DDBJ databases">
        <title>Novel species of the genus Asticcacaulis isolated from rivers.</title>
        <authorList>
            <person name="Lu H."/>
        </authorList>
    </citation>
    <scope>NUCLEOTIDE SEQUENCE [LARGE SCALE GENOMIC DNA]</scope>
    <source>
        <strain evidence="2 3">BYS171W</strain>
    </source>
</reference>
<evidence type="ECO:0000313" key="2">
    <source>
        <dbReference type="EMBL" id="MDC7681898.1"/>
    </source>
</evidence>
<feature type="domain" description="DUF6898" evidence="1">
    <location>
        <begin position="2"/>
        <end position="53"/>
    </location>
</feature>
<accession>A0ABT5HPA6</accession>
<protein>
    <recommendedName>
        <fullName evidence="1">DUF6898 domain-containing protein</fullName>
    </recommendedName>
</protein>
<dbReference type="Proteomes" id="UP001214854">
    <property type="component" value="Unassembled WGS sequence"/>
</dbReference>
<sequence>MSEVLLEYHRQGAYLKVIAVDPDTGEEVSTLGPASDPEAVKRLAILKLRNKLAALKGPPPGGGKGIIV</sequence>
<dbReference type="EMBL" id="JAQQKX010000001">
    <property type="protein sequence ID" value="MDC7681898.1"/>
    <property type="molecule type" value="Genomic_DNA"/>
</dbReference>
<organism evidence="2 3">
    <name type="scientific">Asticcacaulis aquaticus</name>
    <dbReference type="NCBI Taxonomy" id="2984212"/>
    <lineage>
        <taxon>Bacteria</taxon>
        <taxon>Pseudomonadati</taxon>
        <taxon>Pseudomonadota</taxon>
        <taxon>Alphaproteobacteria</taxon>
        <taxon>Caulobacterales</taxon>
        <taxon>Caulobacteraceae</taxon>
        <taxon>Asticcacaulis</taxon>
    </lineage>
</organism>
<comment type="caution">
    <text evidence="2">The sequence shown here is derived from an EMBL/GenBank/DDBJ whole genome shotgun (WGS) entry which is preliminary data.</text>
</comment>
<gene>
    <name evidence="2" type="ORF">PQU92_01330</name>
</gene>
<dbReference type="RefSeq" id="WP_272746413.1">
    <property type="nucleotide sequence ID" value="NZ_JAQQKX010000001.1"/>
</dbReference>
<dbReference type="InterPro" id="IPR054193">
    <property type="entry name" value="DUF6898"/>
</dbReference>
<proteinExistence type="predicted"/>